<dbReference type="EMBL" id="BSNF01000001">
    <property type="protein sequence ID" value="GLQ05833.1"/>
    <property type="molecule type" value="Genomic_DNA"/>
</dbReference>
<name>A0ABQ5U272_9PROT</name>
<dbReference type="Pfam" id="PF10090">
    <property type="entry name" value="HPTransfase"/>
    <property type="match status" value="1"/>
</dbReference>
<accession>A0ABQ5U272</accession>
<proteinExistence type="predicted"/>
<dbReference type="InterPro" id="IPR018762">
    <property type="entry name" value="ChpT_C"/>
</dbReference>
<dbReference type="Gene3D" id="3.30.565.10">
    <property type="entry name" value="Histidine kinase-like ATPase, C-terminal domain"/>
    <property type="match status" value="1"/>
</dbReference>
<dbReference type="InterPro" id="IPR036890">
    <property type="entry name" value="HATPase_C_sf"/>
</dbReference>
<evidence type="ECO:0000259" key="1">
    <source>
        <dbReference type="Pfam" id="PF10090"/>
    </source>
</evidence>
<dbReference type="RefSeq" id="WP_284347795.1">
    <property type="nucleotide sequence ID" value="NZ_BSNF01000001.1"/>
</dbReference>
<dbReference type="Proteomes" id="UP001161409">
    <property type="component" value="Unassembled WGS sequence"/>
</dbReference>
<organism evidence="2 3">
    <name type="scientific">Sneathiella chinensis</name>
    <dbReference type="NCBI Taxonomy" id="349750"/>
    <lineage>
        <taxon>Bacteria</taxon>
        <taxon>Pseudomonadati</taxon>
        <taxon>Pseudomonadota</taxon>
        <taxon>Alphaproteobacteria</taxon>
        <taxon>Sneathiellales</taxon>
        <taxon>Sneathiellaceae</taxon>
        <taxon>Sneathiella</taxon>
    </lineage>
</organism>
<feature type="domain" description="Histidine phosphotransferase ChpT C-terminal" evidence="1">
    <location>
        <begin position="79"/>
        <end position="202"/>
    </location>
</feature>
<evidence type="ECO:0000313" key="2">
    <source>
        <dbReference type="EMBL" id="GLQ05833.1"/>
    </source>
</evidence>
<gene>
    <name evidence="2" type="ORF">GCM10007924_10540</name>
</gene>
<reference evidence="2" key="2">
    <citation type="submission" date="2023-01" db="EMBL/GenBank/DDBJ databases">
        <title>Draft genome sequence of Sneathiella chinensis strain NBRC 103408.</title>
        <authorList>
            <person name="Sun Q."/>
            <person name="Mori K."/>
        </authorList>
    </citation>
    <scope>NUCLEOTIDE SEQUENCE</scope>
    <source>
        <strain evidence="2">NBRC 103408</strain>
    </source>
</reference>
<keyword evidence="3" id="KW-1185">Reference proteome</keyword>
<comment type="caution">
    <text evidence="2">The sequence shown here is derived from an EMBL/GenBank/DDBJ whole genome shotgun (WGS) entry which is preliminary data.</text>
</comment>
<reference evidence="2" key="1">
    <citation type="journal article" date="2014" name="Int. J. Syst. Evol. Microbiol.">
        <title>Complete genome of a new Firmicutes species belonging to the dominant human colonic microbiota ('Ruminococcus bicirculans') reveals two chromosomes and a selective capacity to utilize plant glucans.</title>
        <authorList>
            <consortium name="NISC Comparative Sequencing Program"/>
            <person name="Wegmann U."/>
            <person name="Louis P."/>
            <person name="Goesmann A."/>
            <person name="Henrissat B."/>
            <person name="Duncan S.H."/>
            <person name="Flint H.J."/>
        </authorList>
    </citation>
    <scope>NUCLEOTIDE SEQUENCE</scope>
    <source>
        <strain evidence="2">NBRC 103408</strain>
    </source>
</reference>
<protein>
    <submittedName>
        <fullName evidence="2">Histidine phosphotransferase</fullName>
    </submittedName>
</protein>
<sequence length="212" mass="22429">MINLKLAALMSSKLCHDVIGPVGAVNNGVELLQDEGSADMRDQAIDLVSQSAGEAAARLQFFRLAFGLAGGLGSEISLRDARTLSREFMKYGKAEFDWPEEAGGVTALSKDAIKVVCNLVAIGAGALPRGGKLSVSGTADDIGWAFEFRASGPRAGLREEVTRTLLEGYNDDDLTPQNVGAQYLMALCENNGFKVSINALEEELTVLSVSSS</sequence>
<dbReference type="Gene3D" id="1.10.287.130">
    <property type="match status" value="1"/>
</dbReference>
<evidence type="ECO:0000313" key="3">
    <source>
        <dbReference type="Proteomes" id="UP001161409"/>
    </source>
</evidence>